<proteinExistence type="predicted"/>
<keyword evidence="10" id="KW-1185">Reference proteome</keyword>
<sequence>MSGFQFSANRLIGKGNSSKSSVNEHANDDTKNNTASLFKGQYQELISTEAYRVSKVVTYLPTLDISENILAGNIFPECGTVLITNKRILVYATEESILRQPFTQEFAYKPNGFGILPIVKLLKDDEDPNLLDLFILDPVSGEATFILRLQFSPDVPLLREEKSLKITLAHGEFATLCEYNPICGMVVATNYRRVVNINLKDAFGHPVLSYSEVLPSKVLLGYLRNPKYLVQSYDSQNKIISFTFRSIDEASCLLAVLEEQGLLTIIKLVKGSGKINVINLDLFKGLIPTVASSTNELNFAEQRELHKNIKFKAIQFWGESNNKLLALISNKRELVLLIYTLGEDQCITSLRSYKLSNLESDEKYPQMYCMDQAERAVIISDSRIVMIDLNDDLANMWEDFFSVQQSVNILGINGDRDILRLLVNDGILEVQMLGPGRHRTASEIIETRIQQDLEYMSNSNANIKVLQLDMYNQFKSGINVDVENAIRKVCGSIIHNEFGNTSSVILVQDNLQLRISLLDHLAQYVASNFEISNGTKMALVNAREKLGMISLLYKCLELEEEDVVKNVTAIHGCTLGDILKGYGVNSLDLLEDYLTKILGSTPKSSSKLLTLAGIVCNELTNNYINPERNMKSQTLSLVYSDMLKEDDYPIFWGHFGLLESINQMLEDLYTFYVMEQKIVTHRDEIHGSEDYDVEQRNDSEVKVKVSQTAVGLSLMLYYCCNDILQLLQIVDDNITLKIASDHLQNFYRSNRANWIKVFIAFEKQDQMMGLIEGFNDLQSLSELLDSERRYIEDQRTIQIHEPIEIENLSAKIELQFDRCFTQYGYEFAKNLFRYYVRTGRIDVLLTRFPKYTEFLDRFLSSDISYAKFSWILDIQGNKYQSAAKKLLLCAQTMKNDNILNKTLELNIAKLSMIASPDKLSKQSDMSQIEAELLIMDTQRHVESELKKFVESSKMTFEEIVDQLLKNSLYLQGFTNFVQYIHKLLEKIGCEEKPLTLLELIDLLTLTDLSIIKVSGFDEAIHLISHLLALRRGDNLKVKSLNFKHVSILKNIVLKRLFLNESWSELDAGINLEKSQLLKILATLADYNISSPQSVQKMGISESELGELEVSADFHSDYLKENNLLSELAKKENLERFLPQQ</sequence>
<evidence type="ECO:0000259" key="8">
    <source>
        <dbReference type="Pfam" id="PF08801"/>
    </source>
</evidence>
<dbReference type="Proteomes" id="UP000478008">
    <property type="component" value="Unassembled WGS sequence"/>
</dbReference>
<dbReference type="GO" id="GO:0031080">
    <property type="term" value="C:nuclear pore outer ring"/>
    <property type="evidence" value="ECO:0007669"/>
    <property type="project" value="TreeGrafter"/>
</dbReference>
<dbReference type="InterPro" id="IPR014908">
    <property type="entry name" value="Nucleoporin_Nup133/Nup155_N"/>
</dbReference>
<dbReference type="EMBL" id="CABFWN010000004">
    <property type="protein sequence ID" value="VUG18855.1"/>
    <property type="molecule type" value="Genomic_DNA"/>
</dbReference>
<evidence type="ECO:0000256" key="5">
    <source>
        <dbReference type="ARBA" id="ARBA00023010"/>
    </source>
</evidence>
<comment type="subcellular location">
    <subcellularLocation>
        <location evidence="1">Nucleus envelope</location>
    </subcellularLocation>
</comment>
<keyword evidence="5" id="KW-0811">Translocation</keyword>
<evidence type="ECO:0000259" key="7">
    <source>
        <dbReference type="Pfam" id="PF03177"/>
    </source>
</evidence>
<dbReference type="PANTHER" id="PTHR13405">
    <property type="entry name" value="NUCLEAR PORE COMPLEX PROTEIN NUP133"/>
    <property type="match status" value="1"/>
</dbReference>
<dbReference type="AlphaFoldDB" id="A0A7D9CYI0"/>
<keyword evidence="4" id="KW-0653">Protein transport</keyword>
<dbReference type="Pfam" id="PF08801">
    <property type="entry name" value="Nucleoporin_N"/>
    <property type="match status" value="1"/>
</dbReference>
<accession>A0A7D9CYI0</accession>
<keyword evidence="6" id="KW-0539">Nucleus</keyword>
<evidence type="ECO:0000313" key="9">
    <source>
        <dbReference type="EMBL" id="VUG18855.1"/>
    </source>
</evidence>
<gene>
    <name evidence="9" type="ORF">DEBR0S4_04038G</name>
</gene>
<dbReference type="PANTHER" id="PTHR13405:SF11">
    <property type="entry name" value="NUCLEAR PORE COMPLEX PROTEIN NUP133"/>
    <property type="match status" value="1"/>
</dbReference>
<keyword evidence="2" id="KW-0813">Transport</keyword>
<dbReference type="Pfam" id="PF03177">
    <property type="entry name" value="Nucleoporin_C"/>
    <property type="match status" value="1"/>
</dbReference>
<evidence type="ECO:0000256" key="4">
    <source>
        <dbReference type="ARBA" id="ARBA00022927"/>
    </source>
</evidence>
<feature type="domain" description="Nucleoporin Nup133/Nup155-like C-terminal" evidence="7">
    <location>
        <begin position="716"/>
        <end position="1093"/>
    </location>
</feature>
<dbReference type="GO" id="GO:0017056">
    <property type="term" value="F:structural constituent of nuclear pore"/>
    <property type="evidence" value="ECO:0007669"/>
    <property type="project" value="InterPro"/>
</dbReference>
<reference evidence="9 10" key="1">
    <citation type="submission" date="2019-07" db="EMBL/GenBank/DDBJ databases">
        <authorList>
            <person name="Friedrich A."/>
            <person name="Schacherer J."/>
        </authorList>
    </citation>
    <scope>NUCLEOTIDE SEQUENCE [LARGE SCALE GENOMIC DNA]</scope>
</reference>
<evidence type="ECO:0000256" key="3">
    <source>
        <dbReference type="ARBA" id="ARBA00022816"/>
    </source>
</evidence>
<organism evidence="9 10">
    <name type="scientific">Dekkera bruxellensis</name>
    <name type="common">Brettanomyces custersii</name>
    <dbReference type="NCBI Taxonomy" id="5007"/>
    <lineage>
        <taxon>Eukaryota</taxon>
        <taxon>Fungi</taxon>
        <taxon>Dikarya</taxon>
        <taxon>Ascomycota</taxon>
        <taxon>Saccharomycotina</taxon>
        <taxon>Pichiomycetes</taxon>
        <taxon>Pichiales</taxon>
        <taxon>Pichiaceae</taxon>
        <taxon>Brettanomyces</taxon>
    </lineage>
</organism>
<dbReference type="GO" id="GO:0000972">
    <property type="term" value="P:transcription-dependent tethering of RNA polymerase II gene DNA at nuclear periphery"/>
    <property type="evidence" value="ECO:0007669"/>
    <property type="project" value="TreeGrafter"/>
</dbReference>
<dbReference type="Gene3D" id="1.20.58.1380">
    <property type="match status" value="1"/>
</dbReference>
<protein>
    <submittedName>
        <fullName evidence="9">DEBR0S4_04038g1_1</fullName>
    </submittedName>
</protein>
<dbReference type="InterPro" id="IPR037624">
    <property type="entry name" value="Nup133-like"/>
</dbReference>
<evidence type="ECO:0000256" key="2">
    <source>
        <dbReference type="ARBA" id="ARBA00022448"/>
    </source>
</evidence>
<keyword evidence="3" id="KW-0509">mRNA transport</keyword>
<name>A0A7D9CYI0_DEKBR</name>
<dbReference type="GO" id="GO:0006606">
    <property type="term" value="P:protein import into nucleus"/>
    <property type="evidence" value="ECO:0007669"/>
    <property type="project" value="TreeGrafter"/>
</dbReference>
<feature type="domain" description="Nucleoporin Nup133/Nup155-like N-terminal" evidence="8">
    <location>
        <begin position="168"/>
        <end position="356"/>
    </location>
</feature>
<evidence type="ECO:0000313" key="10">
    <source>
        <dbReference type="Proteomes" id="UP000478008"/>
    </source>
</evidence>
<evidence type="ECO:0000256" key="1">
    <source>
        <dbReference type="ARBA" id="ARBA00004259"/>
    </source>
</evidence>
<evidence type="ECO:0000256" key="6">
    <source>
        <dbReference type="ARBA" id="ARBA00023242"/>
    </source>
</evidence>
<dbReference type="InterPro" id="IPR007187">
    <property type="entry name" value="Nucleoporin_Nup133/Nup155_C"/>
</dbReference>
<dbReference type="GO" id="GO:0016973">
    <property type="term" value="P:poly(A)+ mRNA export from nucleus"/>
    <property type="evidence" value="ECO:0007669"/>
    <property type="project" value="TreeGrafter"/>
</dbReference>